<dbReference type="SUPFAM" id="SSF57756">
    <property type="entry name" value="Retrovirus zinc finger-like domains"/>
    <property type="match status" value="1"/>
</dbReference>
<keyword evidence="2" id="KW-0862">Zinc</keyword>
<dbReference type="GO" id="GO:0006397">
    <property type="term" value="P:mRNA processing"/>
    <property type="evidence" value="ECO:0007669"/>
    <property type="project" value="UniProtKB-KW"/>
</dbReference>
<evidence type="ECO:0000313" key="5">
    <source>
        <dbReference type="EMBL" id="PFH49622.1"/>
    </source>
</evidence>
<dbReference type="InterPro" id="IPR036875">
    <property type="entry name" value="Znf_CCHC_sf"/>
</dbReference>
<evidence type="ECO:0000313" key="6">
    <source>
        <dbReference type="Proteomes" id="UP000242287"/>
    </source>
</evidence>
<dbReference type="OrthoDB" id="3863715at2759"/>
<dbReference type="Gene3D" id="4.10.60.10">
    <property type="entry name" value="Zinc finger, CCHC-type"/>
    <property type="match status" value="1"/>
</dbReference>
<feature type="non-terminal residue" evidence="5">
    <location>
        <position position="88"/>
    </location>
</feature>
<evidence type="ECO:0000256" key="3">
    <source>
        <dbReference type="SAM" id="MobiDB-lite"/>
    </source>
</evidence>
<sequence length="88" mass="10173">WYELVIQLDRQWRQAVTEKKIFATRSEKTDRGSTTARSNQTTTPNPPAAPPVRNTWQTHDPNAMDIDRSRAQQRCYNCGQPGHFARNC</sequence>
<dbReference type="AlphaFoldDB" id="A0A2A9NPL9"/>
<dbReference type="PROSITE" id="PS50158">
    <property type="entry name" value="ZF_CCHC"/>
    <property type="match status" value="1"/>
</dbReference>
<dbReference type="Proteomes" id="UP000242287">
    <property type="component" value="Unassembled WGS sequence"/>
</dbReference>
<protein>
    <recommendedName>
        <fullName evidence="4">CCHC-type domain-containing protein</fullName>
    </recommendedName>
</protein>
<keyword evidence="1" id="KW-0507">mRNA processing</keyword>
<dbReference type="GO" id="GO:0008270">
    <property type="term" value="F:zinc ion binding"/>
    <property type="evidence" value="ECO:0007669"/>
    <property type="project" value="UniProtKB-KW"/>
</dbReference>
<organism evidence="5 6">
    <name type="scientific">Amanita thiersii Skay4041</name>
    <dbReference type="NCBI Taxonomy" id="703135"/>
    <lineage>
        <taxon>Eukaryota</taxon>
        <taxon>Fungi</taxon>
        <taxon>Dikarya</taxon>
        <taxon>Basidiomycota</taxon>
        <taxon>Agaricomycotina</taxon>
        <taxon>Agaricomycetes</taxon>
        <taxon>Agaricomycetidae</taxon>
        <taxon>Agaricales</taxon>
        <taxon>Pluteineae</taxon>
        <taxon>Amanitaceae</taxon>
        <taxon>Amanita</taxon>
    </lineage>
</organism>
<proteinExistence type="predicted"/>
<reference evidence="5 6" key="1">
    <citation type="submission" date="2014-02" db="EMBL/GenBank/DDBJ databases">
        <title>Transposable element dynamics among asymbiotic and ectomycorrhizal Amanita fungi.</title>
        <authorList>
            <consortium name="DOE Joint Genome Institute"/>
            <person name="Hess J."/>
            <person name="Skrede I."/>
            <person name="Wolfe B."/>
            <person name="LaButti K."/>
            <person name="Ohm R.A."/>
            <person name="Grigoriev I.V."/>
            <person name="Pringle A."/>
        </authorList>
    </citation>
    <scope>NUCLEOTIDE SEQUENCE [LARGE SCALE GENOMIC DNA]</scope>
    <source>
        <strain evidence="5 6">SKay4041</strain>
    </source>
</reference>
<feature type="region of interest" description="Disordered" evidence="3">
    <location>
        <begin position="23"/>
        <end position="61"/>
    </location>
</feature>
<dbReference type="Pfam" id="PF00098">
    <property type="entry name" value="zf-CCHC"/>
    <property type="match status" value="1"/>
</dbReference>
<dbReference type="EMBL" id="KZ302024">
    <property type="protein sequence ID" value="PFH49622.1"/>
    <property type="molecule type" value="Genomic_DNA"/>
</dbReference>
<feature type="domain" description="CCHC-type" evidence="4">
    <location>
        <begin position="74"/>
        <end position="88"/>
    </location>
</feature>
<name>A0A2A9NPL9_9AGAR</name>
<accession>A0A2A9NPL9</accession>
<dbReference type="InterPro" id="IPR001878">
    <property type="entry name" value="Znf_CCHC"/>
</dbReference>
<keyword evidence="6" id="KW-1185">Reference proteome</keyword>
<keyword evidence="2" id="KW-0479">Metal-binding</keyword>
<evidence type="ECO:0000259" key="4">
    <source>
        <dbReference type="PROSITE" id="PS50158"/>
    </source>
</evidence>
<evidence type="ECO:0000256" key="1">
    <source>
        <dbReference type="ARBA" id="ARBA00022664"/>
    </source>
</evidence>
<evidence type="ECO:0000256" key="2">
    <source>
        <dbReference type="PROSITE-ProRule" id="PRU00047"/>
    </source>
</evidence>
<dbReference type="GO" id="GO:0003676">
    <property type="term" value="F:nucleic acid binding"/>
    <property type="evidence" value="ECO:0007669"/>
    <property type="project" value="InterPro"/>
</dbReference>
<feature type="non-terminal residue" evidence="5">
    <location>
        <position position="1"/>
    </location>
</feature>
<keyword evidence="2" id="KW-0863">Zinc-finger</keyword>
<gene>
    <name evidence="5" type="ORF">AMATHDRAFT_111314</name>
</gene>